<dbReference type="RefSeq" id="XP_070850689.1">
    <property type="nucleotide sequence ID" value="XM_070994588.1"/>
</dbReference>
<dbReference type="PANTHER" id="PTHR19327:SF0">
    <property type="entry name" value="GOLGIN SUBFAMILY A MEMBER 4"/>
    <property type="match status" value="1"/>
</dbReference>
<keyword evidence="1" id="KW-1185">Reference proteome</keyword>
<organism evidence="1 2">
    <name type="scientific">Drosophila suzukii</name>
    <name type="common">Spotted-wing drosophila fruit fly</name>
    <dbReference type="NCBI Taxonomy" id="28584"/>
    <lineage>
        <taxon>Eukaryota</taxon>
        <taxon>Metazoa</taxon>
        <taxon>Ecdysozoa</taxon>
        <taxon>Arthropoda</taxon>
        <taxon>Hexapoda</taxon>
        <taxon>Insecta</taxon>
        <taxon>Pterygota</taxon>
        <taxon>Neoptera</taxon>
        <taxon>Endopterygota</taxon>
        <taxon>Diptera</taxon>
        <taxon>Brachycera</taxon>
        <taxon>Muscomorpha</taxon>
        <taxon>Ephydroidea</taxon>
        <taxon>Drosophilidae</taxon>
        <taxon>Drosophila</taxon>
        <taxon>Sophophora</taxon>
    </lineage>
</organism>
<gene>
    <name evidence="2 3 4" type="primary">LOC118876983</name>
</gene>
<sequence length="146" mass="16612">MEPPPGPASFSTRPWPAMCPSACHVSDKITLQSVLVETQDKALRRISELREHCTLEQQAKAHLEEALGVEMDDMSCKMQAYQTKLQLLYENPENITAALERSGQLLDTEQLIDLESRRLLQMVLVPVKECPISSDYSKSRRCILRR</sequence>
<dbReference type="RefSeq" id="XP_070850690.1">
    <property type="nucleotide sequence ID" value="XM_070994589.1"/>
</dbReference>
<name>A0AB40A1F9_DROSZ</name>
<evidence type="ECO:0000313" key="1">
    <source>
        <dbReference type="Proteomes" id="UP001652628"/>
    </source>
</evidence>
<dbReference type="GeneID" id="118876983"/>
<dbReference type="RefSeq" id="XP_036669624.2">
    <property type="nucleotide sequence ID" value="XM_036813729.3"/>
</dbReference>
<evidence type="ECO:0000313" key="2">
    <source>
        <dbReference type="RefSeq" id="XP_036669624.2"/>
    </source>
</evidence>
<evidence type="ECO:0000313" key="4">
    <source>
        <dbReference type="RefSeq" id="XP_070850690.1"/>
    </source>
</evidence>
<evidence type="ECO:0000313" key="3">
    <source>
        <dbReference type="RefSeq" id="XP_070850689.1"/>
    </source>
</evidence>
<accession>A0AB40A1F9</accession>
<dbReference type="AlphaFoldDB" id="A0AB40A1F9"/>
<proteinExistence type="predicted"/>
<dbReference type="Proteomes" id="UP001652628">
    <property type="component" value="Chromosome 2R"/>
</dbReference>
<protein>
    <submittedName>
        <fullName evidence="2 3">Uncharacterized protein</fullName>
    </submittedName>
</protein>
<dbReference type="PANTHER" id="PTHR19327">
    <property type="entry name" value="GOLGIN"/>
    <property type="match status" value="1"/>
</dbReference>
<reference evidence="2 3" key="1">
    <citation type="submission" date="2025-05" db="UniProtKB">
        <authorList>
            <consortium name="RefSeq"/>
        </authorList>
    </citation>
    <scope>IDENTIFICATION</scope>
</reference>